<reference evidence="1" key="2">
    <citation type="submission" date="2025-09" db="UniProtKB">
        <authorList>
            <consortium name="EnsemblPlants"/>
        </authorList>
    </citation>
    <scope>IDENTIFICATION</scope>
</reference>
<name>A0ACD5ZBS0_AVESA</name>
<proteinExistence type="predicted"/>
<dbReference type="Proteomes" id="UP001732700">
    <property type="component" value="Chromosome 6C"/>
</dbReference>
<evidence type="ECO:0000313" key="2">
    <source>
        <dbReference type="Proteomes" id="UP001732700"/>
    </source>
</evidence>
<protein>
    <submittedName>
        <fullName evidence="1">Uncharacterized protein</fullName>
    </submittedName>
</protein>
<reference evidence="1" key="1">
    <citation type="submission" date="2021-05" db="EMBL/GenBank/DDBJ databases">
        <authorList>
            <person name="Scholz U."/>
            <person name="Mascher M."/>
            <person name="Fiebig A."/>
        </authorList>
    </citation>
    <scope>NUCLEOTIDE SEQUENCE [LARGE SCALE GENOMIC DNA]</scope>
</reference>
<evidence type="ECO:0000313" key="1">
    <source>
        <dbReference type="EnsemblPlants" id="AVESA.00010b.r2.6CG1129440.1.CDS"/>
    </source>
</evidence>
<sequence>MMPPALLSLPRSSRPLVSSSPLCPGPRSAIQRHHPSLPSKPAAGICYASQAVELLPSLYPGEGIVVRDARLEDCWEVADTHCGSFFPGYKFPLDIVLRLDRYIALLSGFAVPPGCTRTCLVAVNPAAVNDTISIECGDLTDAEFHGYGVSKRSIAGILTVDTVADYLPRRGPLKQRRTGIAYIANVAVRKEERRKGIAKMLVAEAEARARSWGCRSVALHCDVSNLAALRLYKSQGYKSIRVPEDAKWPAPKIAEGVQYDFMMKLVHKN</sequence>
<dbReference type="EnsemblPlants" id="AVESA.00010b.r2.6CG1129440.1">
    <property type="protein sequence ID" value="AVESA.00010b.r2.6CG1129440.1.CDS"/>
    <property type="gene ID" value="AVESA.00010b.r2.6CG1129440"/>
</dbReference>
<keyword evidence="2" id="KW-1185">Reference proteome</keyword>
<organism evidence="1 2">
    <name type="scientific">Avena sativa</name>
    <name type="common">Oat</name>
    <dbReference type="NCBI Taxonomy" id="4498"/>
    <lineage>
        <taxon>Eukaryota</taxon>
        <taxon>Viridiplantae</taxon>
        <taxon>Streptophyta</taxon>
        <taxon>Embryophyta</taxon>
        <taxon>Tracheophyta</taxon>
        <taxon>Spermatophyta</taxon>
        <taxon>Magnoliopsida</taxon>
        <taxon>Liliopsida</taxon>
        <taxon>Poales</taxon>
        <taxon>Poaceae</taxon>
        <taxon>BOP clade</taxon>
        <taxon>Pooideae</taxon>
        <taxon>Poodae</taxon>
        <taxon>Poeae</taxon>
        <taxon>Poeae Chloroplast Group 1 (Aveneae type)</taxon>
        <taxon>Aveninae</taxon>
        <taxon>Avena</taxon>
    </lineage>
</organism>
<accession>A0ACD5ZBS0</accession>